<reference evidence="5 6" key="1">
    <citation type="submission" date="2016-03" db="EMBL/GenBank/DDBJ databases">
        <title>Chemosynthetic sulphur-oxidizing symbionts of marine invertebrate animals are capable of nitrogen fixation.</title>
        <authorList>
            <person name="Petersen J.M."/>
            <person name="Kemper A."/>
            <person name="Gruber-Vodicka H."/>
            <person name="Cardini U."/>
            <person name="Geest Mvander."/>
            <person name="Kleiner M."/>
            <person name="Bulgheresi S."/>
            <person name="Fussmann M."/>
            <person name="Herbold C."/>
            <person name="Seah B.K.B."/>
            <person name="Antony C.Paul."/>
            <person name="Liu D."/>
            <person name="Belitz A."/>
            <person name="Weber M."/>
        </authorList>
    </citation>
    <scope>NUCLEOTIDE SEQUENCE [LARGE SCALE GENOMIC DNA]</scope>
    <source>
        <strain evidence="5">G_D</strain>
    </source>
</reference>
<dbReference type="InterPro" id="IPR028082">
    <property type="entry name" value="Peripla_BP_I"/>
</dbReference>
<accession>A0A1E2UHS7</accession>
<keyword evidence="6" id="KW-1185">Reference proteome</keyword>
<sequence>MSNKKLVYLVSDLRIPFWDIMWRGIKSRATSLGYAVEVYSAENNAKRELEFTVRVLKDNVSGIIVSPTNSSACETILKFSKQAGIPVVISDIGTDGGEYVSYISSNNHDGAYQIGQILTRKLAGAGWQSGRVGIIAIPQMRENGRARTAGFMQALSEAGIKGADIKQQVTFSYRETYDYSKQMIEKYPDLRAIWLQGSDRYKGALDAIADTGKTEEILLTTFDAEPVFLDLIPQGILIGAAMQQPYLMGEEAVTTMHRHLNGEMVEKEKQLPVLAISKENISEKLPTIRRNVLGIESH</sequence>
<comment type="subcellular location">
    <subcellularLocation>
        <location evidence="1">Cell envelope</location>
    </subcellularLocation>
</comment>
<dbReference type="PANTHER" id="PTHR46847:SF1">
    <property type="entry name" value="D-ALLOSE-BINDING PERIPLASMIC PROTEIN-RELATED"/>
    <property type="match status" value="1"/>
</dbReference>
<dbReference type="GO" id="GO:0030246">
    <property type="term" value="F:carbohydrate binding"/>
    <property type="evidence" value="ECO:0007669"/>
    <property type="project" value="UniProtKB-ARBA"/>
</dbReference>
<proteinExistence type="inferred from homology"/>
<comment type="caution">
    <text evidence="5">The sequence shown here is derived from an EMBL/GenBank/DDBJ whole genome shotgun (WGS) entry which is preliminary data.</text>
</comment>
<evidence type="ECO:0000256" key="2">
    <source>
        <dbReference type="ARBA" id="ARBA00007639"/>
    </source>
</evidence>
<dbReference type="EMBL" id="LVJZ01000005">
    <property type="protein sequence ID" value="ODB92963.1"/>
    <property type="molecule type" value="Genomic_DNA"/>
</dbReference>
<evidence type="ECO:0000256" key="3">
    <source>
        <dbReference type="ARBA" id="ARBA00022729"/>
    </source>
</evidence>
<feature type="domain" description="Periplasmic binding protein" evidence="4">
    <location>
        <begin position="8"/>
        <end position="263"/>
    </location>
</feature>
<name>A0A1E2UHS7_9GAMM</name>
<evidence type="ECO:0000313" key="6">
    <source>
        <dbReference type="Proteomes" id="UP000094849"/>
    </source>
</evidence>
<dbReference type="RefSeq" id="WP_069015647.1">
    <property type="nucleotide sequence ID" value="NZ_LVJW01000007.1"/>
</dbReference>
<dbReference type="Gene3D" id="3.40.50.2300">
    <property type="match status" value="2"/>
</dbReference>
<dbReference type="STRING" id="1818881.A3196_19260"/>
<gene>
    <name evidence="5" type="ORF">A3196_19260</name>
</gene>
<organism evidence="5 6">
    <name type="scientific">Candidatus Thiodiazotropha endoloripes</name>
    <dbReference type="NCBI Taxonomy" id="1818881"/>
    <lineage>
        <taxon>Bacteria</taxon>
        <taxon>Pseudomonadati</taxon>
        <taxon>Pseudomonadota</taxon>
        <taxon>Gammaproteobacteria</taxon>
        <taxon>Chromatiales</taxon>
        <taxon>Sedimenticolaceae</taxon>
        <taxon>Candidatus Thiodiazotropha</taxon>
    </lineage>
</organism>
<protein>
    <submittedName>
        <fullName evidence="5">Sugar ABC transporter substrate-binding protein</fullName>
    </submittedName>
</protein>
<dbReference type="AlphaFoldDB" id="A0A1E2UHS7"/>
<dbReference type="CDD" id="cd06319">
    <property type="entry name" value="PBP1_ABC_sugar_binding-like"/>
    <property type="match status" value="1"/>
</dbReference>
<evidence type="ECO:0000313" key="5">
    <source>
        <dbReference type="EMBL" id="ODB92963.1"/>
    </source>
</evidence>
<dbReference type="Proteomes" id="UP000094849">
    <property type="component" value="Unassembled WGS sequence"/>
</dbReference>
<comment type="similarity">
    <text evidence="2">Belongs to the bacterial solute-binding protein 2 family.</text>
</comment>
<dbReference type="PANTHER" id="PTHR46847">
    <property type="entry name" value="D-ALLOSE-BINDING PERIPLASMIC PROTEIN-RELATED"/>
    <property type="match status" value="1"/>
</dbReference>
<dbReference type="Pfam" id="PF13407">
    <property type="entry name" value="Peripla_BP_4"/>
    <property type="match status" value="1"/>
</dbReference>
<evidence type="ECO:0000259" key="4">
    <source>
        <dbReference type="Pfam" id="PF13407"/>
    </source>
</evidence>
<dbReference type="GO" id="GO:0055085">
    <property type="term" value="P:transmembrane transport"/>
    <property type="evidence" value="ECO:0007669"/>
    <property type="project" value="UniProtKB-ARBA"/>
</dbReference>
<dbReference type="GO" id="GO:0030313">
    <property type="term" value="C:cell envelope"/>
    <property type="evidence" value="ECO:0007669"/>
    <property type="project" value="UniProtKB-SubCell"/>
</dbReference>
<keyword evidence="3" id="KW-0732">Signal</keyword>
<dbReference type="SUPFAM" id="SSF53822">
    <property type="entry name" value="Periplasmic binding protein-like I"/>
    <property type="match status" value="1"/>
</dbReference>
<dbReference type="InterPro" id="IPR025997">
    <property type="entry name" value="SBP_2_dom"/>
</dbReference>
<evidence type="ECO:0000256" key="1">
    <source>
        <dbReference type="ARBA" id="ARBA00004196"/>
    </source>
</evidence>